<dbReference type="Pfam" id="PF00756">
    <property type="entry name" value="Esterase"/>
    <property type="match status" value="1"/>
</dbReference>
<dbReference type="Gene3D" id="3.40.50.1820">
    <property type="entry name" value="alpha/beta hydrolase"/>
    <property type="match status" value="1"/>
</dbReference>
<protein>
    <recommendedName>
        <fullName evidence="4">Esterase</fullName>
    </recommendedName>
</protein>
<sequence length="565" mass="61777">MSPRFLVTALLTAVTLAVPTTRSPADTSCATTGSVDFGVDLAGAGWKFRTGDDPAWADPSFVDTGWQEWTVPDNWGASDLSTYDGFAWYRRTFTLPERPAGVTDSAVVAALGKIDDADQTFLNGTEVGRTGGFPPGFDSTWEVPREYYPADGLLRWGAVNVLAVRVYDGTGGGGFYQGPIGLFSKARLRTLAGVTGTAANRTQLAHACAVLNAQHRAVARGDLRAYAATLAPGFFHQGDTTARRLADLRASGPVTLKDDQAEAFVDNQGRLVVDTIRSWGSQEPARELLYLDPRKNAELGDHARFFRDSYDSTAMGRRTQFNVYLPKSYTRSTAKRFPVVYMLNGFNGSNIEWEARDMDAVLDRLTTEEAIVVFPDGDSGWYVDTSAGNFRSMIVDEIVPLVDRAYRTIPDRDHRGISGVSMGGQGAFTLGLTHPELFSSIASHMGALSLAPLVGTPAEQAANAGLRPLTMVAALPAAELNRHTYYFDGGDQDDYRFGEAAKQMSVALASKGVRHDYQLGPGRHDDAYWLPKLDRSFSLHSDQFRAHPYRQPHEPEPPKSPYLWP</sequence>
<feature type="region of interest" description="Disordered" evidence="1">
    <location>
        <begin position="546"/>
        <end position="565"/>
    </location>
</feature>
<evidence type="ECO:0000313" key="2">
    <source>
        <dbReference type="EMBL" id="GIM70119.1"/>
    </source>
</evidence>
<comment type="caution">
    <text evidence="2">The sequence shown here is derived from an EMBL/GenBank/DDBJ whole genome shotgun (WGS) entry which is preliminary data.</text>
</comment>
<dbReference type="EMBL" id="BOQP01000008">
    <property type="protein sequence ID" value="GIM70119.1"/>
    <property type="molecule type" value="Genomic_DNA"/>
</dbReference>
<dbReference type="Gene3D" id="2.60.120.260">
    <property type="entry name" value="Galactose-binding domain-like"/>
    <property type="match status" value="1"/>
</dbReference>
<dbReference type="PANTHER" id="PTHR48098">
    <property type="entry name" value="ENTEROCHELIN ESTERASE-RELATED"/>
    <property type="match status" value="1"/>
</dbReference>
<dbReference type="InterPro" id="IPR008979">
    <property type="entry name" value="Galactose-bd-like_sf"/>
</dbReference>
<dbReference type="PANTHER" id="PTHR48098:SF1">
    <property type="entry name" value="DIACYLGLYCEROL ACYLTRANSFERASE_MYCOLYLTRANSFERASE AG85A"/>
    <property type="match status" value="1"/>
</dbReference>
<dbReference type="AlphaFoldDB" id="A0A919VL11"/>
<proteinExistence type="predicted"/>
<reference evidence="2" key="1">
    <citation type="submission" date="2021-03" db="EMBL/GenBank/DDBJ databases">
        <title>Whole genome shotgun sequence of Actinoplanes consettensis NBRC 14913.</title>
        <authorList>
            <person name="Komaki H."/>
            <person name="Tamura T."/>
        </authorList>
    </citation>
    <scope>NUCLEOTIDE SEQUENCE</scope>
    <source>
        <strain evidence="2">NBRC 14913</strain>
    </source>
</reference>
<evidence type="ECO:0000256" key="1">
    <source>
        <dbReference type="SAM" id="MobiDB-lite"/>
    </source>
</evidence>
<gene>
    <name evidence="2" type="ORF">Aco04nite_18620</name>
</gene>
<name>A0A919VL11_9ACTN</name>
<dbReference type="SUPFAM" id="SSF53474">
    <property type="entry name" value="alpha/beta-Hydrolases"/>
    <property type="match status" value="1"/>
</dbReference>
<dbReference type="SUPFAM" id="SSF49785">
    <property type="entry name" value="Galactose-binding domain-like"/>
    <property type="match status" value="1"/>
</dbReference>
<evidence type="ECO:0000313" key="3">
    <source>
        <dbReference type="Proteomes" id="UP000680865"/>
    </source>
</evidence>
<feature type="compositionally biased region" description="Basic and acidic residues" evidence="1">
    <location>
        <begin position="546"/>
        <end position="557"/>
    </location>
</feature>
<evidence type="ECO:0008006" key="4">
    <source>
        <dbReference type="Google" id="ProtNLM"/>
    </source>
</evidence>
<dbReference type="InterPro" id="IPR000801">
    <property type="entry name" value="Esterase-like"/>
</dbReference>
<dbReference type="InterPro" id="IPR050583">
    <property type="entry name" value="Mycobacterial_A85_antigen"/>
</dbReference>
<accession>A0A919VL11</accession>
<dbReference type="Proteomes" id="UP000680865">
    <property type="component" value="Unassembled WGS sequence"/>
</dbReference>
<organism evidence="2 3">
    <name type="scientific">Winogradskya consettensis</name>
    <dbReference type="NCBI Taxonomy" id="113560"/>
    <lineage>
        <taxon>Bacteria</taxon>
        <taxon>Bacillati</taxon>
        <taxon>Actinomycetota</taxon>
        <taxon>Actinomycetes</taxon>
        <taxon>Micromonosporales</taxon>
        <taxon>Micromonosporaceae</taxon>
        <taxon>Winogradskya</taxon>
    </lineage>
</organism>
<dbReference type="GO" id="GO:0016747">
    <property type="term" value="F:acyltransferase activity, transferring groups other than amino-acyl groups"/>
    <property type="evidence" value="ECO:0007669"/>
    <property type="project" value="TreeGrafter"/>
</dbReference>
<keyword evidence="3" id="KW-1185">Reference proteome</keyword>
<dbReference type="InterPro" id="IPR029058">
    <property type="entry name" value="AB_hydrolase_fold"/>
</dbReference>